<evidence type="ECO:0000256" key="5">
    <source>
        <dbReference type="ARBA" id="ARBA00023237"/>
    </source>
</evidence>
<dbReference type="AlphaFoldDB" id="A0A0C1D5P4"/>
<evidence type="ECO:0000259" key="7">
    <source>
        <dbReference type="Pfam" id="PF14322"/>
    </source>
</evidence>
<comment type="subcellular location">
    <subcellularLocation>
        <location evidence="1">Cell outer membrane</location>
    </subcellularLocation>
</comment>
<keyword evidence="3" id="KW-0732">Signal</keyword>
<dbReference type="CDD" id="cd08977">
    <property type="entry name" value="SusD"/>
    <property type="match status" value="1"/>
</dbReference>
<name>A0A0C1D5P4_9SPHI</name>
<organism evidence="8 9">
    <name type="scientific">Pedobacter kyungheensis</name>
    <dbReference type="NCBI Taxonomy" id="1069985"/>
    <lineage>
        <taxon>Bacteria</taxon>
        <taxon>Pseudomonadati</taxon>
        <taxon>Bacteroidota</taxon>
        <taxon>Sphingobacteriia</taxon>
        <taxon>Sphingobacteriales</taxon>
        <taxon>Sphingobacteriaceae</taxon>
        <taxon>Pedobacter</taxon>
    </lineage>
</organism>
<dbReference type="InterPro" id="IPR012944">
    <property type="entry name" value="SusD_RagB_dom"/>
</dbReference>
<dbReference type="InterPro" id="IPR011990">
    <property type="entry name" value="TPR-like_helical_dom_sf"/>
</dbReference>
<dbReference type="PROSITE" id="PS51257">
    <property type="entry name" value="PROKAR_LIPOPROTEIN"/>
    <property type="match status" value="1"/>
</dbReference>
<evidence type="ECO:0000313" key="8">
    <source>
        <dbReference type="EMBL" id="KIA92366.1"/>
    </source>
</evidence>
<dbReference type="Proteomes" id="UP000031246">
    <property type="component" value="Unassembled WGS sequence"/>
</dbReference>
<evidence type="ECO:0000256" key="4">
    <source>
        <dbReference type="ARBA" id="ARBA00023136"/>
    </source>
</evidence>
<protein>
    <submittedName>
        <fullName evidence="8">Carbohydrate-binding protein SusD</fullName>
    </submittedName>
</protein>
<dbReference type="Pfam" id="PF14322">
    <property type="entry name" value="SusD-like_3"/>
    <property type="match status" value="1"/>
</dbReference>
<sequence>MKKYYIIFTFAILFIALQSCKKGLEENPKTFVSPSSFFTNADSYEQAVLGIYTNIRGAYTQNPMMMREMFSDICGAPGNAEQAQASYENNHQPFFYSVRAEWSNNYTIIKNANFILSYIPAATLINADKKALLTAEARFLRAYAYFQLVQFYGDVPLRTTPLTDYSEAQSPRVAQADIYKFILEDLTFAEANLPENAPQQGRVYKMVATALLAKVYLTMAGYPLKQIQYFQNAKEKALLVINSGKFQLVSEYAKVFHNTAYTTESIWEQLFRVDVGGNAMQGLTSTAEGFVPILKPASSFMNSFPVGDQRRTWGIQDSYIGPKKNTLAPFFQKFVNTSFIDAGTTPSGIINNYSIPFIRLAEMYLIAAEAENELNGPAAAYDYINKIRARARINKTDPTNVPDLTGLTKEAFRKAVYMERKWELHLEGSTWFDLKRTQTIDVIQTMRGASLVHPIGTYNYNWYIPDSEILNNSIPQNAAYQ</sequence>
<dbReference type="EMBL" id="JSYN01000020">
    <property type="protein sequence ID" value="KIA92366.1"/>
    <property type="molecule type" value="Genomic_DNA"/>
</dbReference>
<dbReference type="RefSeq" id="WP_039478445.1">
    <property type="nucleotide sequence ID" value="NZ_JSYN01000020.1"/>
</dbReference>
<dbReference type="Gene3D" id="1.25.40.390">
    <property type="match status" value="1"/>
</dbReference>
<accession>A0A0C1D5P4</accession>
<evidence type="ECO:0000259" key="6">
    <source>
        <dbReference type="Pfam" id="PF07980"/>
    </source>
</evidence>
<gene>
    <name evidence="8" type="ORF">OC25_16935</name>
</gene>
<dbReference type="Pfam" id="PF07980">
    <property type="entry name" value="SusD_RagB"/>
    <property type="match status" value="1"/>
</dbReference>
<evidence type="ECO:0000313" key="9">
    <source>
        <dbReference type="Proteomes" id="UP000031246"/>
    </source>
</evidence>
<keyword evidence="5" id="KW-0998">Cell outer membrane</keyword>
<dbReference type="GO" id="GO:0009279">
    <property type="term" value="C:cell outer membrane"/>
    <property type="evidence" value="ECO:0007669"/>
    <property type="project" value="UniProtKB-SubCell"/>
</dbReference>
<evidence type="ECO:0000256" key="3">
    <source>
        <dbReference type="ARBA" id="ARBA00022729"/>
    </source>
</evidence>
<feature type="domain" description="SusD-like N-terminal" evidence="7">
    <location>
        <begin position="45"/>
        <end position="217"/>
    </location>
</feature>
<keyword evidence="9" id="KW-1185">Reference proteome</keyword>
<comment type="caution">
    <text evidence="8">The sequence shown here is derived from an EMBL/GenBank/DDBJ whole genome shotgun (WGS) entry which is preliminary data.</text>
</comment>
<dbReference type="InterPro" id="IPR033985">
    <property type="entry name" value="SusD-like_N"/>
</dbReference>
<evidence type="ECO:0000256" key="2">
    <source>
        <dbReference type="ARBA" id="ARBA00006275"/>
    </source>
</evidence>
<feature type="domain" description="RagB/SusD" evidence="6">
    <location>
        <begin position="325"/>
        <end position="445"/>
    </location>
</feature>
<dbReference type="SUPFAM" id="SSF48452">
    <property type="entry name" value="TPR-like"/>
    <property type="match status" value="1"/>
</dbReference>
<keyword evidence="4" id="KW-0472">Membrane</keyword>
<evidence type="ECO:0000256" key="1">
    <source>
        <dbReference type="ARBA" id="ARBA00004442"/>
    </source>
</evidence>
<proteinExistence type="inferred from homology"/>
<comment type="similarity">
    <text evidence="2">Belongs to the SusD family.</text>
</comment>
<reference evidence="8 9" key="1">
    <citation type="submission" date="2014-10" db="EMBL/GenBank/DDBJ databases">
        <title>Pedobacter Kyungheensis.</title>
        <authorList>
            <person name="Anderson B.M."/>
            <person name="Newman J.D."/>
        </authorList>
    </citation>
    <scope>NUCLEOTIDE SEQUENCE [LARGE SCALE GENOMIC DNA]</scope>
    <source>
        <strain evidence="8 9">KACC 16221</strain>
    </source>
</reference>
<dbReference type="OrthoDB" id="5694214at2"/>